<gene>
    <name evidence="2" type="ORF">TBCH5v1_1505</name>
</gene>
<dbReference type="EMBL" id="CP013050">
    <property type="protein sequence ID" value="ALM75421.1"/>
    <property type="molecule type" value="Genomic_DNA"/>
</dbReference>
<protein>
    <submittedName>
        <fullName evidence="2">Uncharacterized protein</fullName>
    </submittedName>
</protein>
<accession>A0A0S1XC97</accession>
<dbReference type="PATRIC" id="fig|55802.8.peg.1484"/>
<feature type="transmembrane region" description="Helical" evidence="1">
    <location>
        <begin position="6"/>
        <end position="29"/>
    </location>
</feature>
<dbReference type="AlphaFoldDB" id="A0A0S1XC97"/>
<sequence>MQHIRVIIGIIIISLFIAPPISADGAWFAKRIQGEIEYWKLLEESEQLGAIFHSNGVEELYLAVKLSDYNGTLFWMFPVPAQPEKVNVDVSYDFPRFGGMEYREYLRSRLNEEFDGIMLTQIYPILGIFGGIASRGTISVQVYQVVEKHGVHIEVLSAKDPDSLLGYLKSLNFTFPESSKEAFDYYIGRDYSFVLYYISNMTSARTEYGTLFSVKTTFPAENLYFPLKLTSVYGEQSIPITVYISGFATPKVYDGLNASINYFIEDSGKEYTRVEINTKAKNLKDDLWILPEEPEFTRRMKTINRLIKPLGVLIFLLLPLLSSLIAGRLLFGNWKKEYLLLGAFNYLTLMGFLIGSYIILKKNEKLDKSLLTPLFLFGALVAWFGFIPFLSFMLLFSLLITFAIILYSDVEIGAFGIVFSALFLSFLTIIELILEVMMTL</sequence>
<evidence type="ECO:0000313" key="3">
    <source>
        <dbReference type="Proteomes" id="UP000066042"/>
    </source>
</evidence>
<dbReference type="Pfam" id="PF10092">
    <property type="entry name" value="DUF2330"/>
    <property type="match status" value="1"/>
</dbReference>
<keyword evidence="1" id="KW-0472">Membrane</keyword>
<dbReference type="GeneID" id="26136749"/>
<reference evidence="2 3" key="1">
    <citation type="journal article" date="2016" name="Genome Announc.">
        <title>Complete genome sequence of the hyperthermophilic and piezophilic archaeon Thermococcus barophilus Ch5, capable of growth at the expense of hydrogenogenesis from carbon monoxide and formate.</title>
        <authorList>
            <person name="Oger P."/>
            <person name="Sokolova T.G."/>
            <person name="Kozhevnikova D.A."/>
            <person name="Taranov E.A."/>
            <person name="Vannier P."/>
            <person name="Lee H.S."/>
            <person name="Kwon K.K."/>
            <person name="Kang S.G."/>
            <person name="Lee J.H."/>
            <person name="Bonch-Osmolovskaya E.A."/>
            <person name="Lebedinsky A.V."/>
        </authorList>
    </citation>
    <scope>NUCLEOTIDE SEQUENCE [LARGE SCALE GENOMIC DNA]</scope>
    <source>
        <strain evidence="3">Ch5</strain>
    </source>
</reference>
<organism evidence="2 3">
    <name type="scientific">Thermococcus barophilus</name>
    <dbReference type="NCBI Taxonomy" id="55802"/>
    <lineage>
        <taxon>Archaea</taxon>
        <taxon>Methanobacteriati</taxon>
        <taxon>Methanobacteriota</taxon>
        <taxon>Thermococci</taxon>
        <taxon>Thermococcales</taxon>
        <taxon>Thermococcaceae</taxon>
        <taxon>Thermococcus</taxon>
    </lineage>
</organism>
<feature type="transmembrane region" description="Helical" evidence="1">
    <location>
        <begin position="338"/>
        <end position="360"/>
    </location>
</feature>
<name>A0A0S1XC97_THEBA</name>
<keyword evidence="1" id="KW-1133">Transmembrane helix</keyword>
<dbReference type="RefSeq" id="WP_056934061.1">
    <property type="nucleotide sequence ID" value="NZ_CP013050.1"/>
</dbReference>
<feature type="transmembrane region" description="Helical" evidence="1">
    <location>
        <begin position="412"/>
        <end position="434"/>
    </location>
</feature>
<feature type="transmembrane region" description="Helical" evidence="1">
    <location>
        <begin position="380"/>
        <end position="406"/>
    </location>
</feature>
<evidence type="ECO:0000256" key="1">
    <source>
        <dbReference type="SAM" id="Phobius"/>
    </source>
</evidence>
<dbReference type="InterPro" id="IPR019283">
    <property type="entry name" value="DUF2330"/>
</dbReference>
<keyword evidence="1" id="KW-0812">Transmembrane</keyword>
<evidence type="ECO:0000313" key="2">
    <source>
        <dbReference type="EMBL" id="ALM75421.1"/>
    </source>
</evidence>
<feature type="transmembrane region" description="Helical" evidence="1">
    <location>
        <begin position="306"/>
        <end position="326"/>
    </location>
</feature>
<dbReference type="Proteomes" id="UP000066042">
    <property type="component" value="Chromosome"/>
</dbReference>
<dbReference type="STRING" id="55802.TBCH5v1_1505"/>
<proteinExistence type="predicted"/>